<evidence type="ECO:0000256" key="1">
    <source>
        <dbReference type="ARBA" id="ARBA00022512"/>
    </source>
</evidence>
<dbReference type="InterPro" id="IPR019931">
    <property type="entry name" value="LPXTG_anchor"/>
</dbReference>
<dbReference type="RefSeq" id="WP_271734391.1">
    <property type="nucleotide sequence ID" value="NZ_JAQLEA010000011.1"/>
</dbReference>
<evidence type="ECO:0000259" key="8">
    <source>
        <dbReference type="PROSITE" id="PS50847"/>
    </source>
</evidence>
<keyword evidence="2" id="KW-0964">Secreted</keyword>
<evidence type="ECO:0000256" key="6">
    <source>
        <dbReference type="SAM" id="MobiDB-lite"/>
    </source>
</evidence>
<comment type="caution">
    <text evidence="9">The sequence shown here is derived from an EMBL/GenBank/DDBJ whole genome shotgun (WGS) entry which is preliminary data.</text>
</comment>
<keyword evidence="1" id="KW-0134">Cell wall</keyword>
<evidence type="ECO:0000256" key="7">
    <source>
        <dbReference type="SAM" id="SignalP"/>
    </source>
</evidence>
<reference evidence="9" key="1">
    <citation type="submission" date="2023-01" db="EMBL/GenBank/DDBJ databases">
        <title>Human gut microbiome strain richness.</title>
        <authorList>
            <person name="Chen-Liaw A."/>
        </authorList>
    </citation>
    <scope>NUCLEOTIDE SEQUENCE</scope>
    <source>
        <strain evidence="9">D54st1_D6_D54t1_190329</strain>
    </source>
</reference>
<dbReference type="Proteomes" id="UP001212741">
    <property type="component" value="Unassembled WGS sequence"/>
</dbReference>
<evidence type="ECO:0000256" key="3">
    <source>
        <dbReference type="ARBA" id="ARBA00022729"/>
    </source>
</evidence>
<organism evidence="9 10">
    <name type="scientific">Collinsella aerofaciens</name>
    <dbReference type="NCBI Taxonomy" id="74426"/>
    <lineage>
        <taxon>Bacteria</taxon>
        <taxon>Bacillati</taxon>
        <taxon>Actinomycetota</taxon>
        <taxon>Coriobacteriia</taxon>
        <taxon>Coriobacteriales</taxon>
        <taxon>Coriobacteriaceae</taxon>
        <taxon>Collinsella</taxon>
    </lineage>
</organism>
<dbReference type="AlphaFoldDB" id="A0AAW6AKZ8"/>
<feature type="coiled-coil region" evidence="5">
    <location>
        <begin position="108"/>
        <end position="239"/>
    </location>
</feature>
<proteinExistence type="predicted"/>
<feature type="signal peptide" evidence="7">
    <location>
        <begin position="1"/>
        <end position="33"/>
    </location>
</feature>
<dbReference type="Gene3D" id="1.10.287.1490">
    <property type="match status" value="1"/>
</dbReference>
<feature type="domain" description="Gram-positive cocci surface proteins LPxTG" evidence="8">
    <location>
        <begin position="302"/>
        <end position="337"/>
    </location>
</feature>
<sequence>MNDILARRARRATVGIALSAALVAGIAPVAAIAAETSSPTGAVALQTEDAAAAKEKAYAAMQEALKNLEAAKDAASPEKLAKIDDDIAAFQEIYDMVMTEAAKRREPLPAMQANVDAAQAKYDEAHNRTSGLQAELDKALEALGGEEPSTAIKEHIKQLRMEIMTAERREESCEDDLHRYQRRLESQEKQVQYFESEAKEAKAHIDEDIAKRNALLGDLEKAQAAYDDACKAYEEAKAAADKATSPEITKPAETVPPSGSTQPAEATPPVASPATGKDALPSSTKQANSSSGKQANTTTGKLANTGDTAPSAIALAAVAAAGLGITATATRRIRNSK</sequence>
<protein>
    <recommendedName>
        <fullName evidence="8">Gram-positive cocci surface proteins LPxTG domain-containing protein</fullName>
    </recommendedName>
</protein>
<feature type="region of interest" description="Disordered" evidence="6">
    <location>
        <begin position="239"/>
        <end position="306"/>
    </location>
</feature>
<evidence type="ECO:0000256" key="5">
    <source>
        <dbReference type="SAM" id="Coils"/>
    </source>
</evidence>
<feature type="chain" id="PRO_5043678096" description="Gram-positive cocci surface proteins LPxTG domain-containing protein" evidence="7">
    <location>
        <begin position="34"/>
        <end position="337"/>
    </location>
</feature>
<feature type="compositionally biased region" description="Polar residues" evidence="6">
    <location>
        <begin position="281"/>
        <end position="306"/>
    </location>
</feature>
<keyword evidence="4" id="KW-0572">Peptidoglycan-anchor</keyword>
<name>A0AAW6AKZ8_9ACTN</name>
<keyword evidence="5" id="KW-0175">Coiled coil</keyword>
<dbReference type="EMBL" id="JAQLEC010000015">
    <property type="protein sequence ID" value="MDB1839025.1"/>
    <property type="molecule type" value="Genomic_DNA"/>
</dbReference>
<keyword evidence="3 7" id="KW-0732">Signal</keyword>
<evidence type="ECO:0000256" key="2">
    <source>
        <dbReference type="ARBA" id="ARBA00022525"/>
    </source>
</evidence>
<evidence type="ECO:0000313" key="9">
    <source>
        <dbReference type="EMBL" id="MDB1839025.1"/>
    </source>
</evidence>
<evidence type="ECO:0000256" key="4">
    <source>
        <dbReference type="ARBA" id="ARBA00023088"/>
    </source>
</evidence>
<dbReference type="PROSITE" id="PS50847">
    <property type="entry name" value="GRAM_POS_ANCHORING"/>
    <property type="match status" value="1"/>
</dbReference>
<accession>A0AAW6AKZ8</accession>
<evidence type="ECO:0000313" key="10">
    <source>
        <dbReference type="Proteomes" id="UP001212741"/>
    </source>
</evidence>
<gene>
    <name evidence="9" type="ORF">PMW86_05415</name>
</gene>